<name>K9XPV4_STAC7</name>
<dbReference type="HOGENOM" id="CLU_2119610_0_0_3"/>
<proteinExistence type="predicted"/>
<organism evidence="1 2">
    <name type="scientific">Stanieria cyanosphaera (strain ATCC 29371 / PCC 7437)</name>
    <dbReference type="NCBI Taxonomy" id="111780"/>
    <lineage>
        <taxon>Bacteria</taxon>
        <taxon>Bacillati</taxon>
        <taxon>Cyanobacteriota</taxon>
        <taxon>Cyanophyceae</taxon>
        <taxon>Pleurocapsales</taxon>
        <taxon>Dermocarpellaceae</taxon>
        <taxon>Stanieria</taxon>
    </lineage>
</organism>
<sequence>MAGLTYAQLFGTNAYAQNTLEIPTGLYCLYNENPDRKGLVINNMTSNGQIYLGLNDSVSPGEYLVVIPPDASYSFDFAYTGEIWTYTTDENNTIKATEFGEGDGFNPNWTLPEQ</sequence>
<gene>
    <name evidence="1" type="ordered locus">Sta7437_1073</name>
</gene>
<accession>K9XPV4</accession>
<keyword evidence="2" id="KW-1185">Reference proteome</keyword>
<dbReference type="EMBL" id="CP003653">
    <property type="protein sequence ID" value="AFZ34650.1"/>
    <property type="molecule type" value="Genomic_DNA"/>
</dbReference>
<dbReference type="AlphaFoldDB" id="K9XPV4"/>
<dbReference type="RefSeq" id="WP_015192323.1">
    <property type="nucleotide sequence ID" value="NC_019748.1"/>
</dbReference>
<protein>
    <submittedName>
        <fullName evidence="1">Uncharacterized protein</fullName>
    </submittedName>
</protein>
<evidence type="ECO:0000313" key="1">
    <source>
        <dbReference type="EMBL" id="AFZ34650.1"/>
    </source>
</evidence>
<reference evidence="2" key="1">
    <citation type="journal article" date="2013" name="Proc. Natl. Acad. Sci. U.S.A.">
        <title>Improving the coverage of the cyanobacterial phylum using diversity-driven genome sequencing.</title>
        <authorList>
            <person name="Shih P.M."/>
            <person name="Wu D."/>
            <person name="Latifi A."/>
            <person name="Axen S.D."/>
            <person name="Fewer D.P."/>
            <person name="Talla E."/>
            <person name="Calteau A."/>
            <person name="Cai F."/>
            <person name="Tandeau de Marsac N."/>
            <person name="Rippka R."/>
            <person name="Herdman M."/>
            <person name="Sivonen K."/>
            <person name="Coursin T."/>
            <person name="Laurent T."/>
            <person name="Goodwin L."/>
            <person name="Nolan M."/>
            <person name="Davenport K.W."/>
            <person name="Han C.S."/>
            <person name="Rubin E.M."/>
            <person name="Eisen J.A."/>
            <person name="Woyke T."/>
            <person name="Gugger M."/>
            <person name="Kerfeld C.A."/>
        </authorList>
    </citation>
    <scope>NUCLEOTIDE SEQUENCE [LARGE SCALE GENOMIC DNA]</scope>
    <source>
        <strain evidence="2">ATCC 29371 / PCC 7437</strain>
    </source>
</reference>
<evidence type="ECO:0000313" key="2">
    <source>
        <dbReference type="Proteomes" id="UP000010473"/>
    </source>
</evidence>
<dbReference type="KEGG" id="scs:Sta7437_1073"/>
<dbReference type="Proteomes" id="UP000010473">
    <property type="component" value="Chromosome"/>
</dbReference>